<keyword evidence="7" id="KW-0028">Amino-acid biosynthesis</keyword>
<dbReference type="CDD" id="cd00609">
    <property type="entry name" value="AAT_like"/>
    <property type="match status" value="1"/>
</dbReference>
<evidence type="ECO:0000313" key="9">
    <source>
        <dbReference type="EMBL" id="GGL61837.1"/>
    </source>
</evidence>
<evidence type="ECO:0000313" key="10">
    <source>
        <dbReference type="Proteomes" id="UP000654670"/>
    </source>
</evidence>
<evidence type="ECO:0000256" key="1">
    <source>
        <dbReference type="ARBA" id="ARBA00001933"/>
    </source>
</evidence>
<feature type="domain" description="Aminotransferase class I/classII large" evidence="8">
    <location>
        <begin position="26"/>
        <end position="344"/>
    </location>
</feature>
<dbReference type="NCBIfam" id="TIGR01141">
    <property type="entry name" value="hisC"/>
    <property type="match status" value="1"/>
</dbReference>
<comment type="caution">
    <text evidence="9">The sequence shown here is derived from an EMBL/GenBank/DDBJ whole genome shotgun (WGS) entry which is preliminary data.</text>
</comment>
<dbReference type="HAMAP" id="MF_01023">
    <property type="entry name" value="HisC_aminotrans_2"/>
    <property type="match status" value="1"/>
</dbReference>
<evidence type="ECO:0000256" key="3">
    <source>
        <dbReference type="ARBA" id="ARBA00022576"/>
    </source>
</evidence>
<comment type="subunit">
    <text evidence="2 7">Homodimer.</text>
</comment>
<evidence type="ECO:0000256" key="2">
    <source>
        <dbReference type="ARBA" id="ARBA00011738"/>
    </source>
</evidence>
<comment type="similarity">
    <text evidence="7">Belongs to the class-II pyridoxal-phosphate-dependent aminotransferase family. Histidinol-phosphate aminotransferase subfamily.</text>
</comment>
<keyword evidence="3 7" id="KW-0032">Aminotransferase</keyword>
<dbReference type="GO" id="GO:0004400">
    <property type="term" value="F:histidinol-phosphate transaminase activity"/>
    <property type="evidence" value="ECO:0007669"/>
    <property type="project" value="UniProtKB-UniRule"/>
</dbReference>
<dbReference type="Gene3D" id="3.90.1150.10">
    <property type="entry name" value="Aspartate Aminotransferase, domain 1"/>
    <property type="match status" value="1"/>
</dbReference>
<feature type="modified residue" description="N6-(pyridoxal phosphate)lysine" evidence="7">
    <location>
        <position position="210"/>
    </location>
</feature>
<evidence type="ECO:0000259" key="8">
    <source>
        <dbReference type="Pfam" id="PF00155"/>
    </source>
</evidence>
<keyword evidence="4 7" id="KW-0808">Transferase</keyword>
<dbReference type="InterPro" id="IPR005861">
    <property type="entry name" value="HisP_aminotrans"/>
</dbReference>
<dbReference type="AlphaFoldDB" id="A0A917W492"/>
<reference evidence="9" key="2">
    <citation type="submission" date="2020-09" db="EMBL/GenBank/DDBJ databases">
        <authorList>
            <person name="Sun Q."/>
            <person name="Ohkuma M."/>
        </authorList>
    </citation>
    <scope>NUCLEOTIDE SEQUENCE</scope>
    <source>
        <strain evidence="9">JCM 15325</strain>
    </source>
</reference>
<proteinExistence type="inferred from homology"/>
<sequence length="353" mass="39618">MSKYWNERIHRLEPYVPGEQPKDKRYIKLNTNENPYPPSPKVLAAIKEAVNDRLRLYPDPNSDDLRAALAARFGLSSENIFIGNGSDEVLAFSFMTFFSPDRPVMFADITYSFYKVYANLCSLQPNVIPLDEEFKLPVKAFCESSGGVVIPNPNAPTGQGISIESIQKILEADPDRVVIIDEAYVNFGGESVIPLTKEYPNLLVVQTLSKFGALAGIRVGFAFGDPELIQGLNRLKNSINSYTIDCLALAGAKAAIEDDEYYRQMAERVIRTRENTVNSLAKIGFTIIPSEANFIFITHPQYDAESIFHQLRDKGILVRYFHQPRISNYLRVSIGSDEEMNAFIVAMKDLVKA</sequence>
<comment type="cofactor">
    <cofactor evidence="1 7">
        <name>pyridoxal 5'-phosphate</name>
        <dbReference type="ChEBI" id="CHEBI:597326"/>
    </cofactor>
</comment>
<keyword evidence="10" id="KW-1185">Reference proteome</keyword>
<dbReference type="GO" id="GO:0000105">
    <property type="term" value="P:L-histidine biosynthetic process"/>
    <property type="evidence" value="ECO:0007669"/>
    <property type="project" value="UniProtKB-UniRule"/>
</dbReference>
<comment type="catalytic activity">
    <reaction evidence="7">
        <text>L-histidinol phosphate + 2-oxoglutarate = 3-(imidazol-4-yl)-2-oxopropyl phosphate + L-glutamate</text>
        <dbReference type="Rhea" id="RHEA:23744"/>
        <dbReference type="ChEBI" id="CHEBI:16810"/>
        <dbReference type="ChEBI" id="CHEBI:29985"/>
        <dbReference type="ChEBI" id="CHEBI:57766"/>
        <dbReference type="ChEBI" id="CHEBI:57980"/>
        <dbReference type="EC" id="2.6.1.9"/>
    </reaction>
</comment>
<dbReference type="PANTHER" id="PTHR43643:SF3">
    <property type="entry name" value="HISTIDINOL-PHOSPHATE AMINOTRANSFERASE"/>
    <property type="match status" value="1"/>
</dbReference>
<dbReference type="RefSeq" id="WP_188804302.1">
    <property type="nucleotide sequence ID" value="NZ_BMOK01000014.1"/>
</dbReference>
<dbReference type="PANTHER" id="PTHR43643">
    <property type="entry name" value="HISTIDINOL-PHOSPHATE AMINOTRANSFERASE 2"/>
    <property type="match status" value="1"/>
</dbReference>
<dbReference type="InterPro" id="IPR015424">
    <property type="entry name" value="PyrdxlP-dep_Trfase"/>
</dbReference>
<dbReference type="SUPFAM" id="SSF53383">
    <property type="entry name" value="PLP-dependent transferases"/>
    <property type="match status" value="1"/>
</dbReference>
<dbReference type="InterPro" id="IPR015422">
    <property type="entry name" value="PyrdxlP-dep_Trfase_small"/>
</dbReference>
<gene>
    <name evidence="7 9" type="primary">hisC</name>
    <name evidence="9" type="ORF">GCM10007968_27300</name>
</gene>
<dbReference type="InterPro" id="IPR050106">
    <property type="entry name" value="HistidinolP_aminotransfase"/>
</dbReference>
<keyword evidence="6 7" id="KW-0368">Histidine biosynthesis</keyword>
<dbReference type="InterPro" id="IPR004839">
    <property type="entry name" value="Aminotransferase_I/II_large"/>
</dbReference>
<comment type="pathway">
    <text evidence="7">Amino-acid biosynthesis; L-histidine biosynthesis; L-histidine from 5-phospho-alpha-D-ribose 1-diphosphate: step 7/9.</text>
</comment>
<evidence type="ECO:0000256" key="7">
    <source>
        <dbReference type="HAMAP-Rule" id="MF_01023"/>
    </source>
</evidence>
<dbReference type="EMBL" id="BMOK01000014">
    <property type="protein sequence ID" value="GGL61837.1"/>
    <property type="molecule type" value="Genomic_DNA"/>
</dbReference>
<accession>A0A917W492</accession>
<reference evidence="9" key="1">
    <citation type="journal article" date="2014" name="Int. J. Syst. Evol. Microbiol.">
        <title>Complete genome sequence of Corynebacterium casei LMG S-19264T (=DSM 44701T), isolated from a smear-ripened cheese.</title>
        <authorList>
            <consortium name="US DOE Joint Genome Institute (JGI-PGF)"/>
            <person name="Walter F."/>
            <person name="Albersmeier A."/>
            <person name="Kalinowski J."/>
            <person name="Ruckert C."/>
        </authorList>
    </citation>
    <scope>NUCLEOTIDE SEQUENCE</scope>
    <source>
        <strain evidence="9">JCM 15325</strain>
    </source>
</reference>
<evidence type="ECO:0000256" key="4">
    <source>
        <dbReference type="ARBA" id="ARBA00022679"/>
    </source>
</evidence>
<dbReference type="EC" id="2.6.1.9" evidence="7"/>
<dbReference type="Gene3D" id="3.40.640.10">
    <property type="entry name" value="Type I PLP-dependent aspartate aminotransferase-like (Major domain)"/>
    <property type="match status" value="1"/>
</dbReference>
<keyword evidence="5 7" id="KW-0663">Pyridoxal phosphate</keyword>
<dbReference type="GO" id="GO:0030170">
    <property type="term" value="F:pyridoxal phosphate binding"/>
    <property type="evidence" value="ECO:0007669"/>
    <property type="project" value="InterPro"/>
</dbReference>
<evidence type="ECO:0000256" key="5">
    <source>
        <dbReference type="ARBA" id="ARBA00022898"/>
    </source>
</evidence>
<dbReference type="Proteomes" id="UP000654670">
    <property type="component" value="Unassembled WGS sequence"/>
</dbReference>
<organism evidence="9 10">
    <name type="scientific">Sporolactobacillus putidus</name>
    <dbReference type="NCBI Taxonomy" id="492735"/>
    <lineage>
        <taxon>Bacteria</taxon>
        <taxon>Bacillati</taxon>
        <taxon>Bacillota</taxon>
        <taxon>Bacilli</taxon>
        <taxon>Bacillales</taxon>
        <taxon>Sporolactobacillaceae</taxon>
        <taxon>Sporolactobacillus</taxon>
    </lineage>
</organism>
<dbReference type="InterPro" id="IPR015421">
    <property type="entry name" value="PyrdxlP-dep_Trfase_major"/>
</dbReference>
<evidence type="ECO:0000256" key="6">
    <source>
        <dbReference type="ARBA" id="ARBA00023102"/>
    </source>
</evidence>
<name>A0A917W492_9BACL</name>
<dbReference type="Pfam" id="PF00155">
    <property type="entry name" value="Aminotran_1_2"/>
    <property type="match status" value="1"/>
</dbReference>
<protein>
    <recommendedName>
        <fullName evidence="7">Histidinol-phosphate aminotransferase</fullName>
        <ecNumber evidence="7">2.6.1.9</ecNumber>
    </recommendedName>
    <alternativeName>
        <fullName evidence="7">Imidazole acetol-phosphate transaminase</fullName>
    </alternativeName>
</protein>